<evidence type="ECO:0000256" key="1">
    <source>
        <dbReference type="SAM" id="MobiDB-lite"/>
    </source>
</evidence>
<dbReference type="PANTHER" id="PTHR38382">
    <property type="entry name" value="RNA-BINDING PROTEIN"/>
    <property type="match status" value="1"/>
</dbReference>
<evidence type="ECO:0000313" key="3">
    <source>
        <dbReference type="Proteomes" id="UP001187192"/>
    </source>
</evidence>
<name>A0AA88DVH7_FICCA</name>
<dbReference type="AlphaFoldDB" id="A0AA88DVH7"/>
<proteinExistence type="predicted"/>
<comment type="caution">
    <text evidence="2">The sequence shown here is derived from an EMBL/GenBank/DDBJ whole genome shotgun (WGS) entry which is preliminary data.</text>
</comment>
<feature type="compositionally biased region" description="Basic and acidic residues" evidence="1">
    <location>
        <begin position="30"/>
        <end position="44"/>
    </location>
</feature>
<dbReference type="EMBL" id="BTGU01000130">
    <property type="protein sequence ID" value="GMN62498.1"/>
    <property type="molecule type" value="Genomic_DNA"/>
</dbReference>
<protein>
    <submittedName>
        <fullName evidence="2">Uncharacterized protein</fullName>
    </submittedName>
</protein>
<feature type="region of interest" description="Disordered" evidence="1">
    <location>
        <begin position="27"/>
        <end position="101"/>
    </location>
</feature>
<feature type="compositionally biased region" description="Polar residues" evidence="1">
    <location>
        <begin position="46"/>
        <end position="63"/>
    </location>
</feature>
<dbReference type="PANTHER" id="PTHR38382:SF1">
    <property type="entry name" value="RNA-BINDING PROTEIN"/>
    <property type="match status" value="1"/>
</dbReference>
<sequence>MKAKETPFRAVGQRSIVSSFLSATSNPFKVSKEETKNEGPEKGSRVSLSNFLQKKLNETSGLPSTVKGKSKPFSSLVGPRESSGCGSIDKQAESKQGGEEADLNSVVEQVVLEQFKHSGTVKGDCVGPRSVGEVESGDMTDVQGSRKRKSLEGHYERQIRRKSFVVLGGDLKLKQQRWVEKLTSKEIQVPAYNHYANGGGWWDSNMEGVDNEEVGSTEVWEGVGSTTFGGTVDWH</sequence>
<gene>
    <name evidence="2" type="ORF">TIFTF001_031578</name>
</gene>
<accession>A0AA88DVH7</accession>
<keyword evidence="3" id="KW-1185">Reference proteome</keyword>
<evidence type="ECO:0000313" key="2">
    <source>
        <dbReference type="EMBL" id="GMN62498.1"/>
    </source>
</evidence>
<organism evidence="2 3">
    <name type="scientific">Ficus carica</name>
    <name type="common">Common fig</name>
    <dbReference type="NCBI Taxonomy" id="3494"/>
    <lineage>
        <taxon>Eukaryota</taxon>
        <taxon>Viridiplantae</taxon>
        <taxon>Streptophyta</taxon>
        <taxon>Embryophyta</taxon>
        <taxon>Tracheophyta</taxon>
        <taxon>Spermatophyta</taxon>
        <taxon>Magnoliopsida</taxon>
        <taxon>eudicotyledons</taxon>
        <taxon>Gunneridae</taxon>
        <taxon>Pentapetalae</taxon>
        <taxon>rosids</taxon>
        <taxon>fabids</taxon>
        <taxon>Rosales</taxon>
        <taxon>Moraceae</taxon>
        <taxon>Ficeae</taxon>
        <taxon>Ficus</taxon>
    </lineage>
</organism>
<reference evidence="2" key="1">
    <citation type="submission" date="2023-07" db="EMBL/GenBank/DDBJ databases">
        <title>draft genome sequence of fig (Ficus carica).</title>
        <authorList>
            <person name="Takahashi T."/>
            <person name="Nishimura K."/>
        </authorList>
    </citation>
    <scope>NUCLEOTIDE SEQUENCE</scope>
</reference>
<dbReference type="Proteomes" id="UP001187192">
    <property type="component" value="Unassembled WGS sequence"/>
</dbReference>